<dbReference type="PANTHER" id="PTHR11527">
    <property type="entry name" value="HEAT-SHOCK PROTEIN 20 FAMILY MEMBER"/>
    <property type="match status" value="1"/>
</dbReference>
<evidence type="ECO:0000256" key="2">
    <source>
        <dbReference type="RuleBase" id="RU003616"/>
    </source>
</evidence>
<dbReference type="InterPro" id="IPR002068">
    <property type="entry name" value="A-crystallin/Hsp20_dom"/>
</dbReference>
<dbReference type="Pfam" id="PF00011">
    <property type="entry name" value="HSP20"/>
    <property type="match status" value="1"/>
</dbReference>
<protein>
    <submittedName>
        <fullName evidence="4">Molecular chaperone</fullName>
    </submittedName>
</protein>
<dbReference type="RefSeq" id="WP_044351929.1">
    <property type="nucleotide sequence ID" value="NZ_AZAC01000056.1"/>
</dbReference>
<comment type="caution">
    <text evidence="4">The sequence shown here is derived from an EMBL/GenBank/DDBJ whole genome shotgun (WGS) entry which is preliminary data.</text>
</comment>
<feature type="domain" description="SHSP" evidence="3">
    <location>
        <begin position="36"/>
        <end position="149"/>
    </location>
</feature>
<dbReference type="InParanoid" id="A0A0D2IZ93"/>
<evidence type="ECO:0000313" key="4">
    <source>
        <dbReference type="EMBL" id="KIX11354.1"/>
    </source>
</evidence>
<dbReference type="STRING" id="1429043.X474_23995"/>
<dbReference type="SUPFAM" id="SSF49764">
    <property type="entry name" value="HSP20-like chaperones"/>
    <property type="match status" value="1"/>
</dbReference>
<dbReference type="Proteomes" id="UP000032233">
    <property type="component" value="Unassembled WGS sequence"/>
</dbReference>
<dbReference type="OrthoDB" id="9811615at2"/>
<reference evidence="4 5" key="1">
    <citation type="submission" date="2013-11" db="EMBL/GenBank/DDBJ databases">
        <title>Metagenomic analysis of a methanogenic consortium involved in long chain n-alkane degradation.</title>
        <authorList>
            <person name="Davidova I.A."/>
            <person name="Callaghan A.V."/>
            <person name="Wawrik B."/>
            <person name="Pruitt S."/>
            <person name="Marks C."/>
            <person name="Duncan K.E."/>
            <person name="Suflita J.M."/>
        </authorList>
    </citation>
    <scope>NUCLEOTIDE SEQUENCE [LARGE SCALE GENOMIC DNA]</scope>
    <source>
        <strain evidence="4 5">SPR</strain>
    </source>
</reference>
<dbReference type="Gene3D" id="2.60.40.790">
    <property type="match status" value="1"/>
</dbReference>
<dbReference type="FunCoup" id="A0A0D2IZ93">
    <property type="interactions" value="135"/>
</dbReference>
<comment type="similarity">
    <text evidence="1 2">Belongs to the small heat shock protein (HSP20) family.</text>
</comment>
<dbReference type="AlphaFoldDB" id="A0A0D2IZ93"/>
<evidence type="ECO:0000256" key="1">
    <source>
        <dbReference type="PROSITE-ProRule" id="PRU00285"/>
    </source>
</evidence>
<name>A0A0D2IZ93_9BACT</name>
<proteinExistence type="inferred from homology"/>
<evidence type="ECO:0000259" key="3">
    <source>
        <dbReference type="PROSITE" id="PS01031"/>
    </source>
</evidence>
<dbReference type="EMBL" id="AZAC01000056">
    <property type="protein sequence ID" value="KIX11354.1"/>
    <property type="molecule type" value="Genomic_DNA"/>
</dbReference>
<keyword evidence="5" id="KW-1185">Reference proteome</keyword>
<dbReference type="InterPro" id="IPR031107">
    <property type="entry name" value="Small_HSP"/>
</dbReference>
<sequence length="149" mass="16713">MFELIPANSFRNLGSLRREMDGLWDTLMGPGSLPFSGVKESFSPLVNLADKGDCLEVTAELPGLKPEELDISLNGDVLTIKGEKKEELEEDHKGYHLIERRYGEFSRSFRLPDEVDRESLKATHKNGIVKIVLPKKAKESSTAIEIEVE</sequence>
<organism evidence="4 5">
    <name type="scientific">Dethiosulfatarculus sandiegensis</name>
    <dbReference type="NCBI Taxonomy" id="1429043"/>
    <lineage>
        <taxon>Bacteria</taxon>
        <taxon>Pseudomonadati</taxon>
        <taxon>Thermodesulfobacteriota</taxon>
        <taxon>Desulfarculia</taxon>
        <taxon>Desulfarculales</taxon>
        <taxon>Desulfarculaceae</taxon>
        <taxon>Dethiosulfatarculus</taxon>
    </lineage>
</organism>
<accession>A0A0D2IZ93</accession>
<dbReference type="CDD" id="cd06464">
    <property type="entry name" value="ACD_sHsps-like"/>
    <property type="match status" value="1"/>
</dbReference>
<evidence type="ECO:0000313" key="5">
    <source>
        <dbReference type="Proteomes" id="UP000032233"/>
    </source>
</evidence>
<dbReference type="InterPro" id="IPR008978">
    <property type="entry name" value="HSP20-like_chaperone"/>
</dbReference>
<dbReference type="PROSITE" id="PS01031">
    <property type="entry name" value="SHSP"/>
    <property type="match status" value="1"/>
</dbReference>
<gene>
    <name evidence="4" type="ORF">X474_23995</name>
</gene>